<comment type="similarity">
    <text evidence="2">Belongs to the MscS (TC 1.A.23) family.</text>
</comment>
<evidence type="ECO:0000256" key="4">
    <source>
        <dbReference type="ARBA" id="ARBA00022692"/>
    </source>
</evidence>
<dbReference type="Gene3D" id="2.30.30.60">
    <property type="match status" value="1"/>
</dbReference>
<evidence type="ECO:0000313" key="12">
    <source>
        <dbReference type="Proteomes" id="UP000266178"/>
    </source>
</evidence>
<keyword evidence="3" id="KW-1003">Cell membrane</keyword>
<dbReference type="InterPro" id="IPR011066">
    <property type="entry name" value="MscS_channel_C_sf"/>
</dbReference>
<dbReference type="InterPro" id="IPR006685">
    <property type="entry name" value="MscS_channel_2nd"/>
</dbReference>
<dbReference type="SUPFAM" id="SSF50182">
    <property type="entry name" value="Sm-like ribonucleoproteins"/>
    <property type="match status" value="1"/>
</dbReference>
<dbReference type="SUPFAM" id="SSF82689">
    <property type="entry name" value="Mechanosensitive channel protein MscS (YggB), C-terminal domain"/>
    <property type="match status" value="1"/>
</dbReference>
<feature type="transmembrane region" description="Helical" evidence="7">
    <location>
        <begin position="162"/>
        <end position="180"/>
    </location>
</feature>
<evidence type="ECO:0000256" key="7">
    <source>
        <dbReference type="SAM" id="Phobius"/>
    </source>
</evidence>
<reference evidence="11 12" key="1">
    <citation type="submission" date="2018-08" db="EMBL/GenBank/DDBJ databases">
        <title>Meiothermus granaticius genome AF-68 sequencing project.</title>
        <authorList>
            <person name="Da Costa M.S."/>
            <person name="Albuquerque L."/>
            <person name="Raposo P."/>
            <person name="Froufe H.J.C."/>
            <person name="Barroso C.S."/>
            <person name="Egas C."/>
        </authorList>
    </citation>
    <scope>NUCLEOTIDE SEQUENCE [LARGE SCALE GENOMIC DNA]</scope>
    <source>
        <strain evidence="11 12">AF-68</strain>
    </source>
</reference>
<feature type="transmembrane region" description="Helical" evidence="7">
    <location>
        <begin position="136"/>
        <end position="156"/>
    </location>
</feature>
<dbReference type="Gene3D" id="1.10.287.1260">
    <property type="match status" value="1"/>
</dbReference>
<dbReference type="Pfam" id="PF21088">
    <property type="entry name" value="MS_channel_1st"/>
    <property type="match status" value="1"/>
</dbReference>
<dbReference type="Proteomes" id="UP000266178">
    <property type="component" value="Unassembled WGS sequence"/>
</dbReference>
<dbReference type="GO" id="GO:0005886">
    <property type="term" value="C:plasma membrane"/>
    <property type="evidence" value="ECO:0007669"/>
    <property type="project" value="UniProtKB-SubCell"/>
</dbReference>
<dbReference type="SUPFAM" id="SSF82861">
    <property type="entry name" value="Mechanosensitive channel protein MscS (YggB), transmembrane region"/>
    <property type="match status" value="1"/>
</dbReference>
<dbReference type="Pfam" id="PF00924">
    <property type="entry name" value="MS_channel_2nd"/>
    <property type="match status" value="1"/>
</dbReference>
<dbReference type="InterPro" id="IPR049278">
    <property type="entry name" value="MS_channel_C"/>
</dbReference>
<keyword evidence="12" id="KW-1185">Reference proteome</keyword>
<evidence type="ECO:0000256" key="3">
    <source>
        <dbReference type="ARBA" id="ARBA00022475"/>
    </source>
</evidence>
<feature type="domain" description="Mechanosensitive ion channel transmembrane helices 2/3" evidence="10">
    <location>
        <begin position="142"/>
        <end position="181"/>
    </location>
</feature>
<evidence type="ECO:0000259" key="10">
    <source>
        <dbReference type="Pfam" id="PF21088"/>
    </source>
</evidence>
<dbReference type="EMBL" id="QWLB01000046">
    <property type="protein sequence ID" value="RIH91353.1"/>
    <property type="molecule type" value="Genomic_DNA"/>
</dbReference>
<dbReference type="InterPro" id="IPR023408">
    <property type="entry name" value="MscS_beta-dom_sf"/>
</dbReference>
<evidence type="ECO:0000256" key="5">
    <source>
        <dbReference type="ARBA" id="ARBA00022989"/>
    </source>
</evidence>
<evidence type="ECO:0000256" key="1">
    <source>
        <dbReference type="ARBA" id="ARBA00004651"/>
    </source>
</evidence>
<accession>A0A399F5K6</accession>
<feature type="transmembrane region" description="Helical" evidence="7">
    <location>
        <begin position="84"/>
        <end position="106"/>
    </location>
</feature>
<evidence type="ECO:0000256" key="2">
    <source>
        <dbReference type="ARBA" id="ARBA00008017"/>
    </source>
</evidence>
<dbReference type="InterPro" id="IPR010920">
    <property type="entry name" value="LSM_dom_sf"/>
</dbReference>
<keyword evidence="4 7" id="KW-0812">Transmembrane</keyword>
<proteinExistence type="inferred from homology"/>
<dbReference type="PANTHER" id="PTHR30460:SF0">
    <property type="entry name" value="MODERATE CONDUCTANCE MECHANOSENSITIVE CHANNEL YBIO"/>
    <property type="match status" value="1"/>
</dbReference>
<keyword evidence="5 7" id="KW-1133">Transmembrane helix</keyword>
<dbReference type="GO" id="GO:0008381">
    <property type="term" value="F:mechanosensitive monoatomic ion channel activity"/>
    <property type="evidence" value="ECO:0007669"/>
    <property type="project" value="InterPro"/>
</dbReference>
<feature type="transmembrane region" description="Helical" evidence="7">
    <location>
        <begin position="46"/>
        <end position="69"/>
    </location>
</feature>
<dbReference type="PANTHER" id="PTHR30460">
    <property type="entry name" value="MODERATE CONDUCTANCE MECHANOSENSITIVE CHANNEL YBIO"/>
    <property type="match status" value="1"/>
</dbReference>
<evidence type="ECO:0000259" key="8">
    <source>
        <dbReference type="Pfam" id="PF00924"/>
    </source>
</evidence>
<sequence>MVGLTPYLPYLLALGVLLLAIWAGRTGAGLIRQAGRFTPHPGDDRYWGWAGWGWWGLVGLAVVSLYAHIFQLEFQPFRGWGAQLAAWLGSKGITGVLTLVLAFTLYRLIPYLMSRVPLGSSEEFTRERVRRQTIKSVLESALRVVILVVGGLFFFSNLGLNITALVTGVSIVGLAVSFATQNLVRDFINGFFVLFEDQFGVGDVITVGTVTGTVERFNLRITVLRDLEGRVHFVPNSGLGMVSVLSRDWARAVVDIAISYRQDLNRALSVFTDEVHRFYHDPDWEPVFTAPPDVVGVHQLTETSIGLRVLFTTKPKEQWAVGREFRKRVAERFLTEKVLVPATQ</sequence>
<protein>
    <submittedName>
        <fullName evidence="11">Putative MscS family protein YkuT</fullName>
    </submittedName>
</protein>
<evidence type="ECO:0000259" key="9">
    <source>
        <dbReference type="Pfam" id="PF21082"/>
    </source>
</evidence>
<name>A0A399F5K6_9DEIN</name>
<dbReference type="Gene3D" id="3.30.70.100">
    <property type="match status" value="1"/>
</dbReference>
<organism evidence="11 12">
    <name type="scientific">Meiothermus granaticius NBRC 107808</name>
    <dbReference type="NCBI Taxonomy" id="1227551"/>
    <lineage>
        <taxon>Bacteria</taxon>
        <taxon>Thermotogati</taxon>
        <taxon>Deinococcota</taxon>
        <taxon>Deinococci</taxon>
        <taxon>Thermales</taxon>
        <taxon>Thermaceae</taxon>
        <taxon>Meiothermus</taxon>
    </lineage>
</organism>
<dbReference type="InterPro" id="IPR011014">
    <property type="entry name" value="MscS_channel_TM-2"/>
</dbReference>
<dbReference type="RefSeq" id="WP_119358199.1">
    <property type="nucleotide sequence ID" value="NZ_BJXM01000016.1"/>
</dbReference>
<feature type="domain" description="Mechanosensitive ion channel MscS" evidence="8">
    <location>
        <begin position="182"/>
        <end position="240"/>
    </location>
</feature>
<evidence type="ECO:0000313" key="11">
    <source>
        <dbReference type="EMBL" id="RIH91353.1"/>
    </source>
</evidence>
<feature type="transmembrane region" description="Helical" evidence="7">
    <location>
        <begin position="6"/>
        <end position="25"/>
    </location>
</feature>
<dbReference type="InterPro" id="IPR049142">
    <property type="entry name" value="MS_channel_1st"/>
</dbReference>
<comment type="subcellular location">
    <subcellularLocation>
        <location evidence="1">Cell membrane</location>
        <topology evidence="1">Multi-pass membrane protein</topology>
    </subcellularLocation>
</comment>
<dbReference type="AlphaFoldDB" id="A0A399F5K6"/>
<dbReference type="OrthoDB" id="9809206at2"/>
<dbReference type="InterPro" id="IPR045276">
    <property type="entry name" value="YbiO_bact"/>
</dbReference>
<dbReference type="Pfam" id="PF21082">
    <property type="entry name" value="MS_channel_3rd"/>
    <property type="match status" value="1"/>
</dbReference>
<feature type="domain" description="Mechanosensitive ion channel MscS C-terminal" evidence="9">
    <location>
        <begin position="253"/>
        <end position="336"/>
    </location>
</feature>
<evidence type="ECO:0000256" key="6">
    <source>
        <dbReference type="ARBA" id="ARBA00023136"/>
    </source>
</evidence>
<keyword evidence="6 7" id="KW-0472">Membrane</keyword>
<comment type="caution">
    <text evidence="11">The sequence shown here is derived from an EMBL/GenBank/DDBJ whole genome shotgun (WGS) entry which is preliminary data.</text>
</comment>
<gene>
    <name evidence="11" type="primary">ykuT</name>
    <name evidence="11" type="ORF">Mgrana_02751</name>
</gene>